<evidence type="ECO:0000256" key="8">
    <source>
        <dbReference type="ARBA" id="ARBA00023136"/>
    </source>
</evidence>
<dbReference type="GO" id="GO:0005743">
    <property type="term" value="C:mitochondrial inner membrane"/>
    <property type="evidence" value="ECO:0007669"/>
    <property type="project" value="UniProtKB-SubCell"/>
</dbReference>
<evidence type="ECO:0000256" key="6">
    <source>
        <dbReference type="ARBA" id="ARBA00022982"/>
    </source>
</evidence>
<evidence type="ECO:0000313" key="9">
    <source>
        <dbReference type="EMBL" id="TDL28477.1"/>
    </source>
</evidence>
<keyword evidence="6" id="KW-0249">Electron transport</keyword>
<dbReference type="VEuPathDB" id="FungiDB:BD410DRAFT_893484"/>
<dbReference type="PANTHER" id="PTHR12653">
    <property type="entry name" value="NADH-UBIQUINONE OXIDOREDUCTASE 13 KD-B SUBUNIT"/>
    <property type="match status" value="1"/>
</dbReference>
<reference evidence="9 10" key="1">
    <citation type="submission" date="2018-06" db="EMBL/GenBank/DDBJ databases">
        <title>A transcriptomic atlas of mushroom development highlights an independent origin of complex multicellularity.</title>
        <authorList>
            <consortium name="DOE Joint Genome Institute"/>
            <person name="Krizsan K."/>
            <person name="Almasi E."/>
            <person name="Merenyi Z."/>
            <person name="Sahu N."/>
            <person name="Viragh M."/>
            <person name="Koszo T."/>
            <person name="Mondo S."/>
            <person name="Kiss B."/>
            <person name="Balint B."/>
            <person name="Kues U."/>
            <person name="Barry K."/>
            <person name="Hegedus J.C."/>
            <person name="Henrissat B."/>
            <person name="Johnson J."/>
            <person name="Lipzen A."/>
            <person name="Ohm R."/>
            <person name="Nagy I."/>
            <person name="Pangilinan J."/>
            <person name="Yan J."/>
            <person name="Xiong Y."/>
            <person name="Grigoriev I.V."/>
            <person name="Hibbett D.S."/>
            <person name="Nagy L.G."/>
        </authorList>
    </citation>
    <scope>NUCLEOTIDE SEQUENCE [LARGE SCALE GENOMIC DNA]</scope>
    <source>
        <strain evidence="9 10">SZMC22713</strain>
    </source>
</reference>
<dbReference type="EMBL" id="ML170157">
    <property type="protein sequence ID" value="TDL28477.1"/>
    <property type="molecule type" value="Genomic_DNA"/>
</dbReference>
<evidence type="ECO:0000256" key="4">
    <source>
        <dbReference type="ARBA" id="ARBA00022660"/>
    </source>
</evidence>
<dbReference type="PANTHER" id="PTHR12653:SF0">
    <property type="entry name" value="NADH DEHYDROGENASE [UBIQUINONE] 1 ALPHA SUBCOMPLEX SUBUNIT 5"/>
    <property type="match status" value="1"/>
</dbReference>
<evidence type="ECO:0000256" key="3">
    <source>
        <dbReference type="ARBA" id="ARBA00022448"/>
    </source>
</evidence>
<dbReference type="OrthoDB" id="286811at2759"/>
<dbReference type="Pfam" id="PF04716">
    <property type="entry name" value="ETC_C1_NDUFA5"/>
    <property type="match status" value="1"/>
</dbReference>
<name>A0A4Y7QLE6_9AGAM</name>
<dbReference type="STRING" id="50990.A0A4Y7QLE6"/>
<dbReference type="InterPro" id="IPR006806">
    <property type="entry name" value="NDUFA5"/>
</dbReference>
<protein>
    <submittedName>
        <fullName evidence="9">NADH2 dehydrogenase</fullName>
    </submittedName>
</protein>
<comment type="subcellular location">
    <subcellularLocation>
        <location evidence="1">Mitochondrion inner membrane</location>
        <topology evidence="1">Peripheral membrane protein</topology>
        <orientation evidence="1">Matrix side</orientation>
    </subcellularLocation>
</comment>
<keyword evidence="5" id="KW-0999">Mitochondrion inner membrane</keyword>
<evidence type="ECO:0000256" key="1">
    <source>
        <dbReference type="ARBA" id="ARBA00004443"/>
    </source>
</evidence>
<keyword evidence="10" id="KW-1185">Reference proteome</keyword>
<accession>A0A4Y7QLE6</accession>
<gene>
    <name evidence="9" type="ORF">BD410DRAFT_893484</name>
</gene>
<evidence type="ECO:0000256" key="5">
    <source>
        <dbReference type="ARBA" id="ARBA00022792"/>
    </source>
</evidence>
<keyword evidence="4" id="KW-0679">Respiratory chain</keyword>
<proteinExistence type="inferred from homology"/>
<evidence type="ECO:0000313" key="10">
    <source>
        <dbReference type="Proteomes" id="UP000294933"/>
    </source>
</evidence>
<evidence type="ECO:0000256" key="2">
    <source>
        <dbReference type="ARBA" id="ARBA00010261"/>
    </source>
</evidence>
<keyword evidence="8" id="KW-0472">Membrane</keyword>
<keyword evidence="3" id="KW-0813">Transport</keyword>
<sequence length="122" mass="13695">MLRLSRPLFQHALRTTTGVTGLARHSNPLPALEDTFRSTLSRLANIPESSVYRQSVQALTERKLDIVQKASGDVDAAEKALDEGQIEEVLGVAQDELILIGKMIDWKAWEPLEEHHQPGQWQ</sequence>
<keyword evidence="7" id="KW-0496">Mitochondrion</keyword>
<evidence type="ECO:0000256" key="7">
    <source>
        <dbReference type="ARBA" id="ARBA00023128"/>
    </source>
</evidence>
<comment type="similarity">
    <text evidence="2">Belongs to the complex I NDUFA5 subunit family.</text>
</comment>
<organism evidence="9 10">
    <name type="scientific">Rickenella mellea</name>
    <dbReference type="NCBI Taxonomy" id="50990"/>
    <lineage>
        <taxon>Eukaryota</taxon>
        <taxon>Fungi</taxon>
        <taxon>Dikarya</taxon>
        <taxon>Basidiomycota</taxon>
        <taxon>Agaricomycotina</taxon>
        <taxon>Agaricomycetes</taxon>
        <taxon>Hymenochaetales</taxon>
        <taxon>Rickenellaceae</taxon>
        <taxon>Rickenella</taxon>
    </lineage>
</organism>
<dbReference type="AlphaFoldDB" id="A0A4Y7QLE6"/>
<dbReference type="Proteomes" id="UP000294933">
    <property type="component" value="Unassembled WGS sequence"/>
</dbReference>
<dbReference type="GO" id="GO:0022904">
    <property type="term" value="P:respiratory electron transport chain"/>
    <property type="evidence" value="ECO:0007669"/>
    <property type="project" value="InterPro"/>
</dbReference>